<dbReference type="SMART" id="SM00034">
    <property type="entry name" value="CLECT"/>
    <property type="match status" value="1"/>
</dbReference>
<dbReference type="InterPro" id="IPR016187">
    <property type="entry name" value="CTDL_fold"/>
</dbReference>
<evidence type="ECO:0000256" key="2">
    <source>
        <dbReference type="ARBA" id="ARBA00022525"/>
    </source>
</evidence>
<dbReference type="InterPro" id="IPR016186">
    <property type="entry name" value="C-type_lectin-like/link_sf"/>
</dbReference>
<dbReference type="PRINTS" id="PR01504">
    <property type="entry name" value="PNCREATITSAP"/>
</dbReference>
<evidence type="ECO:0000313" key="6">
    <source>
        <dbReference type="EMBL" id="ACO82035.1"/>
    </source>
</evidence>
<name>C3UZX9_PERFV</name>
<comment type="subcellular location">
    <subcellularLocation>
        <location evidence="1">Secreted</location>
    </subcellularLocation>
</comment>
<protein>
    <submittedName>
        <fullName evidence="6">C-type lectin 2</fullName>
    </submittedName>
</protein>
<dbReference type="PROSITE" id="PS00615">
    <property type="entry name" value="C_TYPE_LECTIN_1"/>
    <property type="match status" value="1"/>
</dbReference>
<dbReference type="InterPro" id="IPR001304">
    <property type="entry name" value="C-type_lectin-like"/>
</dbReference>
<dbReference type="InterPro" id="IPR050111">
    <property type="entry name" value="C-type_lectin/snaclec_domain"/>
</dbReference>
<proteinExistence type="evidence at transcript level"/>
<dbReference type="Gene3D" id="3.10.100.10">
    <property type="entry name" value="Mannose-Binding Protein A, subunit A"/>
    <property type="match status" value="1"/>
</dbReference>
<evidence type="ECO:0000256" key="4">
    <source>
        <dbReference type="SAM" id="SignalP"/>
    </source>
</evidence>
<feature type="chain" id="PRO_5002933330" evidence="4">
    <location>
        <begin position="23"/>
        <end position="155"/>
    </location>
</feature>
<evidence type="ECO:0000256" key="3">
    <source>
        <dbReference type="ARBA" id="ARBA00023157"/>
    </source>
</evidence>
<keyword evidence="6" id="KW-0430">Lectin</keyword>
<accession>C3UZX9</accession>
<evidence type="ECO:0000256" key="1">
    <source>
        <dbReference type="ARBA" id="ARBA00004613"/>
    </source>
</evidence>
<dbReference type="Pfam" id="PF00059">
    <property type="entry name" value="Lectin_C"/>
    <property type="match status" value="1"/>
</dbReference>
<dbReference type="PROSITE" id="PS50041">
    <property type="entry name" value="C_TYPE_LECTIN_2"/>
    <property type="match status" value="1"/>
</dbReference>
<dbReference type="FunFam" id="3.10.100.10:FF:000087">
    <property type="entry name" value="Snaclec rhodocetin subunit delta"/>
    <property type="match status" value="1"/>
</dbReference>
<dbReference type="InterPro" id="IPR018378">
    <property type="entry name" value="C-type_lectin_CS"/>
</dbReference>
<dbReference type="KEGG" id="pflv:114572988"/>
<feature type="domain" description="C-type lectin" evidence="5">
    <location>
        <begin position="33"/>
        <end position="151"/>
    </location>
</feature>
<dbReference type="AlphaFoldDB" id="C3UZX9"/>
<dbReference type="PANTHER" id="PTHR22803">
    <property type="entry name" value="MANNOSE, PHOSPHOLIPASE, LECTIN RECEPTOR RELATED"/>
    <property type="match status" value="1"/>
</dbReference>
<keyword evidence="2" id="KW-0964">Secreted</keyword>
<organism evidence="6">
    <name type="scientific">Perca flavescens</name>
    <name type="common">American yellow perch</name>
    <name type="synonym">Morone flavescens</name>
    <dbReference type="NCBI Taxonomy" id="8167"/>
    <lineage>
        <taxon>Eukaryota</taxon>
        <taxon>Metazoa</taxon>
        <taxon>Chordata</taxon>
        <taxon>Craniata</taxon>
        <taxon>Vertebrata</taxon>
        <taxon>Euteleostomi</taxon>
        <taxon>Actinopterygii</taxon>
        <taxon>Neopterygii</taxon>
        <taxon>Teleostei</taxon>
        <taxon>Neoteleostei</taxon>
        <taxon>Acanthomorphata</taxon>
        <taxon>Eupercaria</taxon>
        <taxon>Perciformes</taxon>
        <taxon>Percoidei</taxon>
        <taxon>Percidae</taxon>
        <taxon>Percinae</taxon>
        <taxon>Perca</taxon>
    </lineage>
</organism>
<sequence>MTSVFPFALLLCLSSGLLVAYGEQACPPGWTQFGSRCFAFYMQRKTWFDAETFCQTAGGHLASIYSAEENTFLQDFIFQVTGAHTTSWIGGTDTVKVGTWMWSEGSRLKYKSWAAGEPNLPGVEDCLLMNWVGTTGWFDWVCANQASFICSKNSV</sequence>
<dbReference type="GO" id="GO:0005576">
    <property type="term" value="C:extracellular region"/>
    <property type="evidence" value="ECO:0007669"/>
    <property type="project" value="UniProtKB-SubCell"/>
</dbReference>
<dbReference type="EMBL" id="FJ826544">
    <property type="protein sequence ID" value="ACO82035.1"/>
    <property type="molecule type" value="mRNA"/>
</dbReference>
<dbReference type="SUPFAM" id="SSF56436">
    <property type="entry name" value="C-type lectin-like"/>
    <property type="match status" value="1"/>
</dbReference>
<reference evidence="6" key="1">
    <citation type="submission" date="2009-03" db="EMBL/GenBank/DDBJ databases">
        <title>Stimulation of growth and changes in the hepatic transcriptome by estradiol-17beta in the yellow perch (Perca flavescens).</title>
        <authorList>
            <person name="Goetz F."/>
            <person name="Rise M."/>
            <person name="Rise M."/>
            <person name="Binkowski F."/>
            <person name="Shepherd B."/>
        </authorList>
    </citation>
    <scope>NUCLEOTIDE SEQUENCE</scope>
    <source>
        <tissue evidence="6">Liver</tissue>
    </source>
</reference>
<keyword evidence="4" id="KW-0732">Signal</keyword>
<feature type="signal peptide" evidence="4">
    <location>
        <begin position="1"/>
        <end position="22"/>
    </location>
</feature>
<evidence type="ECO:0000259" key="5">
    <source>
        <dbReference type="PROSITE" id="PS50041"/>
    </source>
</evidence>
<dbReference type="GeneID" id="114572988"/>
<dbReference type="RefSeq" id="XP_028460635.1">
    <property type="nucleotide sequence ID" value="XM_028604834.1"/>
</dbReference>
<dbReference type="GO" id="GO:0030246">
    <property type="term" value="F:carbohydrate binding"/>
    <property type="evidence" value="ECO:0007669"/>
    <property type="project" value="UniProtKB-KW"/>
</dbReference>
<keyword evidence="3" id="KW-1015">Disulfide bond</keyword>